<keyword evidence="3 5" id="KW-0378">Hydrolase</keyword>
<evidence type="ECO:0000256" key="7">
    <source>
        <dbReference type="SAM" id="SignalP"/>
    </source>
</evidence>
<keyword evidence="2 5" id="KW-0645">Protease</keyword>
<dbReference type="InterPro" id="IPR036852">
    <property type="entry name" value="Peptidase_S8/S53_dom_sf"/>
</dbReference>
<keyword evidence="4 5" id="KW-0720">Serine protease</keyword>
<dbReference type="InterPro" id="IPR015500">
    <property type="entry name" value="Peptidase_S8_subtilisin-rel"/>
</dbReference>
<accession>A0A6A6CRS1</accession>
<dbReference type="Pfam" id="PF00082">
    <property type="entry name" value="Peptidase_S8"/>
    <property type="match status" value="1"/>
</dbReference>
<feature type="domain" description="Peptidase S8/S53" evidence="8">
    <location>
        <begin position="165"/>
        <end position="393"/>
    </location>
</feature>
<evidence type="ECO:0000256" key="1">
    <source>
        <dbReference type="ARBA" id="ARBA00011073"/>
    </source>
</evidence>
<reference evidence="9" key="1">
    <citation type="journal article" date="2020" name="Stud. Mycol.">
        <title>101 Dothideomycetes genomes: a test case for predicting lifestyles and emergence of pathogens.</title>
        <authorList>
            <person name="Haridas S."/>
            <person name="Albert R."/>
            <person name="Binder M."/>
            <person name="Bloem J."/>
            <person name="Labutti K."/>
            <person name="Salamov A."/>
            <person name="Andreopoulos B."/>
            <person name="Baker S."/>
            <person name="Barry K."/>
            <person name="Bills G."/>
            <person name="Bluhm B."/>
            <person name="Cannon C."/>
            <person name="Castanera R."/>
            <person name="Culley D."/>
            <person name="Daum C."/>
            <person name="Ezra D."/>
            <person name="Gonzalez J."/>
            <person name="Henrissat B."/>
            <person name="Kuo A."/>
            <person name="Liang C."/>
            <person name="Lipzen A."/>
            <person name="Lutzoni F."/>
            <person name="Magnuson J."/>
            <person name="Mondo S."/>
            <person name="Nolan M."/>
            <person name="Ohm R."/>
            <person name="Pangilinan J."/>
            <person name="Park H.-J."/>
            <person name="Ramirez L."/>
            <person name="Alfaro M."/>
            <person name="Sun H."/>
            <person name="Tritt A."/>
            <person name="Yoshinaga Y."/>
            <person name="Zwiers L.-H."/>
            <person name="Turgeon B."/>
            <person name="Goodwin S."/>
            <person name="Spatafora J."/>
            <person name="Crous P."/>
            <person name="Grigoriev I."/>
        </authorList>
    </citation>
    <scope>NUCLEOTIDE SEQUENCE</scope>
    <source>
        <strain evidence="9">ATCC 36951</strain>
    </source>
</reference>
<evidence type="ECO:0000313" key="9">
    <source>
        <dbReference type="EMBL" id="KAF2169854.1"/>
    </source>
</evidence>
<dbReference type="InterPro" id="IPR023827">
    <property type="entry name" value="Peptidase_S8_Asp-AS"/>
</dbReference>
<feature type="signal peptide" evidence="7">
    <location>
        <begin position="1"/>
        <end position="21"/>
    </location>
</feature>
<protein>
    <recommendedName>
        <fullName evidence="8">Peptidase S8/S53 domain-containing protein</fullName>
    </recommendedName>
</protein>
<evidence type="ECO:0000256" key="3">
    <source>
        <dbReference type="ARBA" id="ARBA00022801"/>
    </source>
</evidence>
<dbReference type="Gene3D" id="3.40.50.200">
    <property type="entry name" value="Peptidase S8/S53 domain"/>
    <property type="match status" value="1"/>
</dbReference>
<dbReference type="PANTHER" id="PTHR43806">
    <property type="entry name" value="PEPTIDASE S8"/>
    <property type="match status" value="1"/>
</dbReference>
<keyword evidence="10" id="KW-1185">Reference proteome</keyword>
<dbReference type="AlphaFoldDB" id="A0A6A6CRS1"/>
<sequence>MDFLKSILFALLSFIITFALSAPAIVTTVVTVTAPEATPSASASTHESGGEEHIVIIDKNAPVPPQVAEVLKRLDLDEGHSDVRHVFNNSAFQGFAASMKSHCLDLLANMSDVSMVEKAVTVSRADMARHDAPWGLQRISTSSDFAGSPQDMDYTYTYTDNNLGEGSDVYIIDTGIYTSHNVFNGRASMLWSFDGDMDDKDGHGTHVAGTAAGSILGVASNANIYGVKALDADGGGWSSNVVAAIDYVIQRHDSQKKSTPNSNFAGSVISMSLATSEPVTAITQAVTAALSAGIHTIVAAGNAATDACTSSPASSGGTHGSALTIGAISITNTPASFTNYGSCVDLYAPGVDIVSSWIGSPNMVNVLSGTSMATPHVTGIVAVAMAGNATLARNPGLMKESVRMVAVDVGNGVLVANNGIRQGASGNGKREVVDGKGKWERAFSGLDASGSCRRESESTTAAWLCNARR</sequence>
<dbReference type="PANTHER" id="PTHR43806:SF11">
    <property type="entry name" value="CEREVISIN-RELATED"/>
    <property type="match status" value="1"/>
</dbReference>
<dbReference type="GeneID" id="54558577"/>
<dbReference type="SUPFAM" id="SSF52743">
    <property type="entry name" value="Subtilisin-like"/>
    <property type="match status" value="1"/>
</dbReference>
<dbReference type="EMBL" id="ML993587">
    <property type="protein sequence ID" value="KAF2169854.1"/>
    <property type="molecule type" value="Genomic_DNA"/>
</dbReference>
<organism evidence="9 10">
    <name type="scientific">Zasmidium cellare ATCC 36951</name>
    <dbReference type="NCBI Taxonomy" id="1080233"/>
    <lineage>
        <taxon>Eukaryota</taxon>
        <taxon>Fungi</taxon>
        <taxon>Dikarya</taxon>
        <taxon>Ascomycota</taxon>
        <taxon>Pezizomycotina</taxon>
        <taxon>Dothideomycetes</taxon>
        <taxon>Dothideomycetidae</taxon>
        <taxon>Mycosphaerellales</taxon>
        <taxon>Mycosphaerellaceae</taxon>
        <taxon>Zasmidium</taxon>
    </lineage>
</organism>
<dbReference type="PROSITE" id="PS51892">
    <property type="entry name" value="SUBTILASE"/>
    <property type="match status" value="1"/>
</dbReference>
<dbReference type="InterPro" id="IPR023828">
    <property type="entry name" value="Peptidase_S8_Ser-AS"/>
</dbReference>
<feature type="chain" id="PRO_5025605761" description="Peptidase S8/S53 domain-containing protein" evidence="7">
    <location>
        <begin position="22"/>
        <end position="469"/>
    </location>
</feature>
<dbReference type="GO" id="GO:0004252">
    <property type="term" value="F:serine-type endopeptidase activity"/>
    <property type="evidence" value="ECO:0007669"/>
    <property type="project" value="UniProtKB-UniRule"/>
</dbReference>
<evidence type="ECO:0000256" key="6">
    <source>
        <dbReference type="RuleBase" id="RU003355"/>
    </source>
</evidence>
<dbReference type="InterPro" id="IPR050131">
    <property type="entry name" value="Peptidase_S8_subtilisin-like"/>
</dbReference>
<keyword evidence="7" id="KW-0732">Signal</keyword>
<dbReference type="InterPro" id="IPR034193">
    <property type="entry name" value="PCSK9_ProteinaseK-like"/>
</dbReference>
<dbReference type="GO" id="GO:0006508">
    <property type="term" value="P:proteolysis"/>
    <property type="evidence" value="ECO:0007669"/>
    <property type="project" value="UniProtKB-KW"/>
</dbReference>
<dbReference type="PROSITE" id="PS00137">
    <property type="entry name" value="SUBTILASE_HIS"/>
    <property type="match status" value="1"/>
</dbReference>
<dbReference type="PROSITE" id="PS00138">
    <property type="entry name" value="SUBTILASE_SER"/>
    <property type="match status" value="1"/>
</dbReference>
<gene>
    <name evidence="9" type="ORF">M409DRAFT_20268</name>
</gene>
<dbReference type="PROSITE" id="PS00136">
    <property type="entry name" value="SUBTILASE_ASP"/>
    <property type="match status" value="1"/>
</dbReference>
<feature type="active site" description="Charge relay system" evidence="5">
    <location>
        <position position="203"/>
    </location>
</feature>
<feature type="active site" description="Charge relay system" evidence="5">
    <location>
        <position position="173"/>
    </location>
</feature>
<name>A0A6A6CRS1_ZASCE</name>
<dbReference type="PRINTS" id="PR00723">
    <property type="entry name" value="SUBTILISIN"/>
</dbReference>
<proteinExistence type="inferred from homology"/>
<dbReference type="SUPFAM" id="SSF54897">
    <property type="entry name" value="Protease propeptides/inhibitors"/>
    <property type="match status" value="1"/>
</dbReference>
<evidence type="ECO:0000256" key="2">
    <source>
        <dbReference type="ARBA" id="ARBA00022670"/>
    </source>
</evidence>
<evidence type="ECO:0000259" key="8">
    <source>
        <dbReference type="Pfam" id="PF00082"/>
    </source>
</evidence>
<evidence type="ECO:0000256" key="5">
    <source>
        <dbReference type="PROSITE-ProRule" id="PRU01240"/>
    </source>
</evidence>
<feature type="active site" description="Charge relay system" evidence="5">
    <location>
        <position position="371"/>
    </location>
</feature>
<dbReference type="RefSeq" id="XP_033670743.1">
    <property type="nucleotide sequence ID" value="XM_033805305.1"/>
</dbReference>
<evidence type="ECO:0000313" key="10">
    <source>
        <dbReference type="Proteomes" id="UP000799537"/>
    </source>
</evidence>
<dbReference type="InterPro" id="IPR000209">
    <property type="entry name" value="Peptidase_S8/S53_dom"/>
</dbReference>
<comment type="similarity">
    <text evidence="1 5 6">Belongs to the peptidase S8 family.</text>
</comment>
<evidence type="ECO:0000256" key="4">
    <source>
        <dbReference type="ARBA" id="ARBA00022825"/>
    </source>
</evidence>
<dbReference type="Proteomes" id="UP000799537">
    <property type="component" value="Unassembled WGS sequence"/>
</dbReference>
<dbReference type="InterPro" id="IPR022398">
    <property type="entry name" value="Peptidase_S8_His-AS"/>
</dbReference>
<dbReference type="CDD" id="cd04077">
    <property type="entry name" value="Peptidases_S8_PCSK9_ProteinaseK_like"/>
    <property type="match status" value="1"/>
</dbReference>
<dbReference type="OrthoDB" id="206201at2759"/>